<gene>
    <name evidence="1" type="ORF">LTR97_007842</name>
</gene>
<proteinExistence type="predicted"/>
<accession>A0AAN7W3Z2</accession>
<dbReference type="Proteomes" id="UP001310594">
    <property type="component" value="Unassembled WGS sequence"/>
</dbReference>
<protein>
    <submittedName>
        <fullName evidence="1">Uncharacterized protein</fullName>
    </submittedName>
</protein>
<evidence type="ECO:0000313" key="2">
    <source>
        <dbReference type="Proteomes" id="UP001310594"/>
    </source>
</evidence>
<dbReference type="AlphaFoldDB" id="A0AAN7W3Z2"/>
<evidence type="ECO:0000313" key="1">
    <source>
        <dbReference type="EMBL" id="KAK5696539.1"/>
    </source>
</evidence>
<dbReference type="EMBL" id="JAVRQU010000012">
    <property type="protein sequence ID" value="KAK5696539.1"/>
    <property type="molecule type" value="Genomic_DNA"/>
</dbReference>
<sequence>MDASPLQRLPAELRVEIYELVVAQKAPIFVANKEERGRPIQYRSRLSRDALAITMTCKAMHRPQVSRYCYGAPDPAKDKHFPARNKNALTEFVTAVGSANAAVVGGIEVMLGEVWNENVTLRSVRAADRGLQIRSYLISLPRIIPEALSGRVIVASVELSYKLEESESSRIYRSVPFPLNRTLAADALLLFAGQIEQEYLARTGADEMGLGRSDPGQAAKALRRISANVPREA</sequence>
<reference evidence="1" key="1">
    <citation type="submission" date="2023-08" db="EMBL/GenBank/DDBJ databases">
        <title>Black Yeasts Isolated from many extreme environments.</title>
        <authorList>
            <person name="Coleine C."/>
            <person name="Stajich J.E."/>
            <person name="Selbmann L."/>
        </authorList>
    </citation>
    <scope>NUCLEOTIDE SEQUENCE</scope>
    <source>
        <strain evidence="1">CCFEE 5810</strain>
    </source>
</reference>
<name>A0AAN7W3Z2_9PEZI</name>
<organism evidence="1 2">
    <name type="scientific">Elasticomyces elasticus</name>
    <dbReference type="NCBI Taxonomy" id="574655"/>
    <lineage>
        <taxon>Eukaryota</taxon>
        <taxon>Fungi</taxon>
        <taxon>Dikarya</taxon>
        <taxon>Ascomycota</taxon>
        <taxon>Pezizomycotina</taxon>
        <taxon>Dothideomycetes</taxon>
        <taxon>Dothideomycetidae</taxon>
        <taxon>Mycosphaerellales</taxon>
        <taxon>Teratosphaeriaceae</taxon>
        <taxon>Elasticomyces</taxon>
    </lineage>
</organism>
<comment type="caution">
    <text evidence="1">The sequence shown here is derived from an EMBL/GenBank/DDBJ whole genome shotgun (WGS) entry which is preliminary data.</text>
</comment>